<reference evidence="1 2" key="1">
    <citation type="submission" date="2012-06" db="EMBL/GenBank/DDBJ databases">
        <title>Genomic characterization of five bacteriophages specific for Yersinia species.</title>
        <authorList>
            <person name="Skurnik M."/>
            <person name="Nawaz A."/>
            <person name="Happonen L."/>
            <person name="Butcher S."/>
            <person name="Mattinen L."/>
        </authorList>
    </citation>
    <scope>NUCLEOTIDE SEQUENCE [LARGE SCALE GENOMIC DNA]</scope>
</reference>
<accession>I7KRH6</accession>
<dbReference type="Proteomes" id="UP000002905">
    <property type="component" value="Segment"/>
</dbReference>
<organism evidence="1 2">
    <name type="scientific">Yersinia phage phi80-18</name>
    <dbReference type="NCBI Taxonomy" id="1206559"/>
    <lineage>
        <taxon>Viruses</taxon>
        <taxon>Duplodnaviria</taxon>
        <taxon>Heunggongvirae</taxon>
        <taxon>Uroviricota</taxon>
        <taxon>Caudoviricetes</taxon>
        <taxon>Autographivirales</taxon>
        <taxon>Autonotataviridae</taxon>
        <taxon>Melnykvirinae</taxon>
        <taxon>Pokrovskaiavirus</taxon>
        <taxon>Pokrovskaiavirus pv8018</taxon>
    </lineage>
</organism>
<evidence type="ECO:0000313" key="2">
    <source>
        <dbReference type="Proteomes" id="UP000002905"/>
    </source>
</evidence>
<dbReference type="OrthoDB" id="39520at10239"/>
<dbReference type="RefSeq" id="YP_007236309.2">
    <property type="nucleotide sequence ID" value="NC_019911.2"/>
</dbReference>
<gene>
    <name evidence="1" type="primary">g09</name>
    <name evidence="1" type="ORF">BN109_006</name>
</gene>
<dbReference type="KEGG" id="vg:36265074"/>
<evidence type="ECO:0000313" key="1">
    <source>
        <dbReference type="EMBL" id="CCI88845.2"/>
    </source>
</evidence>
<dbReference type="Pfam" id="PF23780">
    <property type="entry name" value="S-AdoMet_lyase"/>
    <property type="match status" value="1"/>
</dbReference>
<proteinExistence type="predicted"/>
<sequence length="130" mass="14518">MKLNRMLVVMSACTRSGSDVANTNKLRMRLHDEGLRFDEAEGCYKGVAEASFVVQCANFSQVGLLVNMADSFEQESVMLVDARNKAFLLWCKGCTMTSLGYIQEKDMTITGNVLPEVAYTKVGDYVYYTI</sequence>
<dbReference type="InterPro" id="IPR057548">
    <property type="entry name" value="S-AdoMet_lyase-like"/>
</dbReference>
<keyword evidence="2" id="KW-1185">Reference proteome</keyword>
<dbReference type="EMBL" id="HE956710">
    <property type="protein sequence ID" value="CCI88845.2"/>
    <property type="molecule type" value="Genomic_DNA"/>
</dbReference>
<name>I7KRH6_9CAUD</name>
<dbReference type="GeneID" id="14295962"/>
<dbReference type="RefSeq" id="YP_007236312.2">
    <property type="nucleotide sequence ID" value="NC_019911.2"/>
</dbReference>
<dbReference type="KEGG" id="vg:14295962"/>
<protein>
    <submittedName>
        <fullName evidence="1">Uncharacterized protein</fullName>
    </submittedName>
</protein>